<organism evidence="1">
    <name type="scientific">uncultured Rubrobacteraceae bacterium</name>
    <dbReference type="NCBI Taxonomy" id="349277"/>
    <lineage>
        <taxon>Bacteria</taxon>
        <taxon>Bacillati</taxon>
        <taxon>Actinomycetota</taxon>
        <taxon>Rubrobacteria</taxon>
        <taxon>Rubrobacterales</taxon>
        <taxon>Rubrobacteraceae</taxon>
        <taxon>environmental samples</taxon>
    </lineage>
</organism>
<dbReference type="EMBL" id="CADCVG010000101">
    <property type="protein sequence ID" value="CAA9461218.1"/>
    <property type="molecule type" value="Genomic_DNA"/>
</dbReference>
<reference evidence="1" key="1">
    <citation type="submission" date="2020-02" db="EMBL/GenBank/DDBJ databases">
        <authorList>
            <person name="Meier V. D."/>
        </authorList>
    </citation>
    <scope>NUCLEOTIDE SEQUENCE</scope>
    <source>
        <strain evidence="1">AVDCRST_MAG14</strain>
    </source>
</reference>
<proteinExistence type="predicted"/>
<gene>
    <name evidence="1" type="ORF">AVDCRST_MAG14-2487</name>
</gene>
<protein>
    <submittedName>
        <fullName evidence="1">Uncharacterized protein</fullName>
    </submittedName>
</protein>
<accession>A0A6J4R177</accession>
<dbReference type="AlphaFoldDB" id="A0A6J4R177"/>
<sequence>MVGSRIPTPVRETARAWVELVARDGLCAEVSVGGQRSEIMDVGIEDLIRILDEAEALAHRG</sequence>
<name>A0A6J4R177_9ACTN</name>
<evidence type="ECO:0000313" key="1">
    <source>
        <dbReference type="EMBL" id="CAA9461218.1"/>
    </source>
</evidence>